<dbReference type="AlphaFoldDB" id="A0A7X6ICH9"/>
<dbReference type="SMART" id="SM00893">
    <property type="entry name" value="ETF"/>
    <property type="match status" value="1"/>
</dbReference>
<feature type="binding site" evidence="9">
    <location>
        <begin position="273"/>
        <end position="280"/>
    </location>
    <ligand>
        <name>FAD</name>
        <dbReference type="ChEBI" id="CHEBI:57692"/>
    </ligand>
</feature>
<comment type="caution">
    <text evidence="11">The sequence shown here is derived from an EMBL/GenBank/DDBJ whole genome shotgun (WGS) entry which is preliminary data.</text>
</comment>
<dbReference type="InterPro" id="IPR001308">
    <property type="entry name" value="ETF_a/FixB"/>
</dbReference>
<dbReference type="InterPro" id="IPR014730">
    <property type="entry name" value="ETF_a/b_N"/>
</dbReference>
<feature type="binding site" evidence="9">
    <location>
        <begin position="242"/>
        <end position="243"/>
    </location>
    <ligand>
        <name>FAD</name>
        <dbReference type="ChEBI" id="CHEBI:57692"/>
    </ligand>
</feature>
<dbReference type="CDD" id="cd01715">
    <property type="entry name" value="ETF_alpha"/>
    <property type="match status" value="1"/>
</dbReference>
<dbReference type="InterPro" id="IPR014729">
    <property type="entry name" value="Rossmann-like_a/b/a_fold"/>
</dbReference>
<dbReference type="Gene3D" id="3.40.50.620">
    <property type="entry name" value="HUPs"/>
    <property type="match status" value="1"/>
</dbReference>
<dbReference type="FunFam" id="3.40.50.1220:FF:000001">
    <property type="entry name" value="Electron transfer flavoprotein, alpha subunit"/>
    <property type="match status" value="1"/>
</dbReference>
<dbReference type="Proteomes" id="UP000534783">
    <property type="component" value="Unassembled WGS sequence"/>
</dbReference>
<evidence type="ECO:0000256" key="4">
    <source>
        <dbReference type="ARBA" id="ARBA00022827"/>
    </source>
</evidence>
<dbReference type="InterPro" id="IPR033947">
    <property type="entry name" value="ETF_alpha_N"/>
</dbReference>
<keyword evidence="3" id="KW-0285">Flavoprotein</keyword>
<evidence type="ECO:0000256" key="2">
    <source>
        <dbReference type="ARBA" id="ARBA00022448"/>
    </source>
</evidence>
<evidence type="ECO:0000256" key="9">
    <source>
        <dbReference type="PIRSR" id="PIRSR000089-1"/>
    </source>
</evidence>
<accession>A0A7X6ICH9</accession>
<feature type="binding site" evidence="9">
    <location>
        <position position="217"/>
    </location>
    <ligand>
        <name>FAD</name>
        <dbReference type="ChEBI" id="CHEBI:57692"/>
    </ligand>
</feature>
<evidence type="ECO:0000256" key="1">
    <source>
        <dbReference type="ARBA" id="ARBA00005817"/>
    </source>
</evidence>
<dbReference type="InterPro" id="IPR014731">
    <property type="entry name" value="ETF_asu_C"/>
</dbReference>
<dbReference type="GO" id="GO:0009055">
    <property type="term" value="F:electron transfer activity"/>
    <property type="evidence" value="ECO:0007669"/>
    <property type="project" value="InterPro"/>
</dbReference>
<dbReference type="PROSITE" id="PS00696">
    <property type="entry name" value="ETF_ALPHA"/>
    <property type="match status" value="1"/>
</dbReference>
<comment type="similarity">
    <text evidence="1">Belongs to the ETF alpha-subunit/FixB family.</text>
</comment>
<feature type="binding site" evidence="9">
    <location>
        <begin position="312"/>
        <end position="313"/>
    </location>
    <ligand>
        <name>FAD</name>
        <dbReference type="ChEBI" id="CHEBI:57692"/>
    </ligand>
</feature>
<dbReference type="Pfam" id="PF00766">
    <property type="entry name" value="ETF_alpha"/>
    <property type="match status" value="1"/>
</dbReference>
<evidence type="ECO:0000256" key="8">
    <source>
        <dbReference type="ARBA" id="ARBA00079299"/>
    </source>
</evidence>
<evidence type="ECO:0000313" key="12">
    <source>
        <dbReference type="Proteomes" id="UP000534783"/>
    </source>
</evidence>
<evidence type="ECO:0000256" key="3">
    <source>
        <dbReference type="ARBA" id="ARBA00022630"/>
    </source>
</evidence>
<dbReference type="Pfam" id="PF01012">
    <property type="entry name" value="ETF"/>
    <property type="match status" value="1"/>
</dbReference>
<sequence>MMPGILVFVEQRDGKVKRVGLEALGAARRLIQKAGGEVGAVLIGDRIASEAKGLAAGGADKVYLAEAPELRLYSSEGYASILADVAKRIQPSLILMGATAMGKDLGPKLAAKLKGPFMGDCIGLEVGEGGVATATRPIYAGKLLSKLTSRQPTLQVATLRPNVFPVHPPDPAREPVIERVAPSVDLAKLGDKVKEVVATVGSKVELTEARIIVSGGRGLKAPENFKLVEELAEALGAAVGASRAAVDAGWKPHAYQVGLTGKTVSPVLYVACGISGAIQHQAGMSSSKYIVAINKDPNAPIFKIATYGIVGDIFEILPLLTEAVKKMTAEG</sequence>
<dbReference type="PIRSF" id="PIRSF000089">
    <property type="entry name" value="Electra_flavoP_a"/>
    <property type="match status" value="1"/>
</dbReference>
<keyword evidence="2" id="KW-0813">Transport</keyword>
<dbReference type="GO" id="GO:0033539">
    <property type="term" value="P:fatty acid beta-oxidation using acyl-CoA dehydrogenase"/>
    <property type="evidence" value="ECO:0007669"/>
    <property type="project" value="TreeGrafter"/>
</dbReference>
<name>A0A7X6ICH9_9BACT</name>
<gene>
    <name evidence="11" type="ORF">MNODULE_17045</name>
</gene>
<evidence type="ECO:0000256" key="6">
    <source>
        <dbReference type="ARBA" id="ARBA00025649"/>
    </source>
</evidence>
<evidence type="ECO:0000259" key="10">
    <source>
        <dbReference type="SMART" id="SM00893"/>
    </source>
</evidence>
<dbReference type="Gene3D" id="3.40.50.1220">
    <property type="entry name" value="TPP-binding domain"/>
    <property type="match status" value="1"/>
</dbReference>
<dbReference type="EMBL" id="VTOW01000003">
    <property type="protein sequence ID" value="NKE72459.1"/>
    <property type="molecule type" value="Genomic_DNA"/>
</dbReference>
<dbReference type="InterPro" id="IPR018206">
    <property type="entry name" value="ETF_asu_C_CS"/>
</dbReference>
<keyword evidence="5" id="KW-0249">Electron transport</keyword>
<feature type="binding site" evidence="9">
    <location>
        <position position="294"/>
    </location>
    <ligand>
        <name>FAD</name>
        <dbReference type="ChEBI" id="CHEBI:57692"/>
    </ligand>
</feature>
<proteinExistence type="inferred from homology"/>
<dbReference type="SUPFAM" id="SSF52467">
    <property type="entry name" value="DHS-like NAD/FAD-binding domain"/>
    <property type="match status" value="1"/>
</dbReference>
<evidence type="ECO:0000256" key="7">
    <source>
        <dbReference type="ARBA" id="ARBA00068674"/>
    </source>
</evidence>
<keyword evidence="4 9" id="KW-0274">FAD</keyword>
<comment type="function">
    <text evidence="6">The electron transfer flavoprotein serves as a specific electron acceptor for other dehydrogenases. It transfers the electrons to the main respiratory chain via ETF-ubiquinone oxidoreductase (ETF dehydrogenase).</text>
</comment>
<dbReference type="InterPro" id="IPR029035">
    <property type="entry name" value="DHS-like_NAD/FAD-binding_dom"/>
</dbReference>
<evidence type="ECO:0000313" key="11">
    <source>
        <dbReference type="EMBL" id="NKE72459.1"/>
    </source>
</evidence>
<reference evidence="11 12" key="1">
    <citation type="journal article" date="2020" name="Nature">
        <title>Bacterial chemolithoautotrophy via manganese oxidation.</title>
        <authorList>
            <person name="Yu H."/>
            <person name="Leadbetter J.R."/>
        </authorList>
    </citation>
    <scope>NUCLEOTIDE SEQUENCE [LARGE SCALE GENOMIC DNA]</scope>
    <source>
        <strain evidence="11 12">Mn-1</strain>
    </source>
</reference>
<evidence type="ECO:0000256" key="5">
    <source>
        <dbReference type="ARBA" id="ARBA00022982"/>
    </source>
</evidence>
<dbReference type="GO" id="GO:0050660">
    <property type="term" value="F:flavin adenine dinucleotide binding"/>
    <property type="evidence" value="ECO:0007669"/>
    <property type="project" value="InterPro"/>
</dbReference>
<dbReference type="PANTHER" id="PTHR43153">
    <property type="entry name" value="ELECTRON TRANSFER FLAVOPROTEIN ALPHA"/>
    <property type="match status" value="1"/>
</dbReference>
<protein>
    <recommendedName>
        <fullName evidence="7">Electron transfer flavoprotein subunit alpha</fullName>
    </recommendedName>
    <alternativeName>
        <fullName evidence="8">Electron transfer flavoprotein large subunit</fullName>
    </alternativeName>
</protein>
<feature type="binding site" evidence="9">
    <location>
        <begin position="256"/>
        <end position="260"/>
    </location>
    <ligand>
        <name>FAD</name>
        <dbReference type="ChEBI" id="CHEBI:57692"/>
    </ligand>
</feature>
<dbReference type="SUPFAM" id="SSF52402">
    <property type="entry name" value="Adenine nucleotide alpha hydrolases-like"/>
    <property type="match status" value="1"/>
</dbReference>
<feature type="domain" description="Electron transfer flavoprotein alpha/beta-subunit N-terminal" evidence="10">
    <location>
        <begin position="5"/>
        <end position="193"/>
    </location>
</feature>
<keyword evidence="12" id="KW-1185">Reference proteome</keyword>
<organism evidence="11 12">
    <name type="scientific">Candidatus Manganitrophus noduliformans</name>
    <dbReference type="NCBI Taxonomy" id="2606439"/>
    <lineage>
        <taxon>Bacteria</taxon>
        <taxon>Pseudomonadati</taxon>
        <taxon>Nitrospirota</taxon>
        <taxon>Nitrospiria</taxon>
        <taxon>Candidatus Troglogloeales</taxon>
        <taxon>Candidatus Manganitrophaceae</taxon>
        <taxon>Candidatus Manganitrophus</taxon>
    </lineage>
</organism>
<comment type="cofactor">
    <cofactor evidence="9">
        <name>FAD</name>
        <dbReference type="ChEBI" id="CHEBI:57692"/>
    </cofactor>
    <text evidence="9">Binds 1 FAD per dimer.</text>
</comment>
<dbReference type="PANTHER" id="PTHR43153:SF1">
    <property type="entry name" value="ELECTRON TRANSFER FLAVOPROTEIN SUBUNIT ALPHA, MITOCHONDRIAL"/>
    <property type="match status" value="1"/>
</dbReference>